<evidence type="ECO:0000313" key="3">
    <source>
        <dbReference type="Proteomes" id="UP000281708"/>
    </source>
</evidence>
<dbReference type="EMBL" id="RDBE01000008">
    <property type="protein sequence ID" value="RLV48671.1"/>
    <property type="molecule type" value="Genomic_DNA"/>
</dbReference>
<organism evidence="2 3">
    <name type="scientific">Nocardioides mangrovicus</name>
    <dbReference type="NCBI Taxonomy" id="2478913"/>
    <lineage>
        <taxon>Bacteria</taxon>
        <taxon>Bacillati</taxon>
        <taxon>Actinomycetota</taxon>
        <taxon>Actinomycetes</taxon>
        <taxon>Propionibacteriales</taxon>
        <taxon>Nocardioidaceae</taxon>
        <taxon>Nocardioides</taxon>
    </lineage>
</organism>
<dbReference type="SUPFAM" id="SSF51735">
    <property type="entry name" value="NAD(P)-binding Rossmann-fold domains"/>
    <property type="match status" value="1"/>
</dbReference>
<protein>
    <submittedName>
        <fullName evidence="2">NAD-dependent epimerase/dehydratase family protein</fullName>
    </submittedName>
</protein>
<dbReference type="Pfam" id="PF13460">
    <property type="entry name" value="NAD_binding_10"/>
    <property type="match status" value="1"/>
</dbReference>
<proteinExistence type="predicted"/>
<dbReference type="GO" id="GO:0004029">
    <property type="term" value="F:aldehyde dehydrogenase (NAD+) activity"/>
    <property type="evidence" value="ECO:0007669"/>
    <property type="project" value="TreeGrafter"/>
</dbReference>
<dbReference type="GO" id="GO:0005737">
    <property type="term" value="C:cytoplasm"/>
    <property type="evidence" value="ECO:0007669"/>
    <property type="project" value="TreeGrafter"/>
</dbReference>
<dbReference type="AlphaFoldDB" id="A0A3L8P0X3"/>
<feature type="domain" description="NAD(P)-binding" evidence="1">
    <location>
        <begin position="7"/>
        <end position="93"/>
    </location>
</feature>
<dbReference type="Gene3D" id="3.40.50.720">
    <property type="entry name" value="NAD(P)-binding Rossmann-like Domain"/>
    <property type="match status" value="1"/>
</dbReference>
<dbReference type="Proteomes" id="UP000281708">
    <property type="component" value="Unassembled WGS sequence"/>
</dbReference>
<dbReference type="PANTHER" id="PTHR48079:SF6">
    <property type="entry name" value="NAD(P)-BINDING DOMAIN-CONTAINING PROTEIN-RELATED"/>
    <property type="match status" value="1"/>
</dbReference>
<name>A0A3L8P0X3_9ACTN</name>
<dbReference type="PANTHER" id="PTHR48079">
    <property type="entry name" value="PROTEIN YEEZ"/>
    <property type="match status" value="1"/>
</dbReference>
<dbReference type="InterPro" id="IPR036291">
    <property type="entry name" value="NAD(P)-bd_dom_sf"/>
</dbReference>
<keyword evidence="3" id="KW-1185">Reference proteome</keyword>
<comment type="caution">
    <text evidence="2">The sequence shown here is derived from an EMBL/GenBank/DDBJ whole genome shotgun (WGS) entry which is preliminary data.</text>
</comment>
<dbReference type="RefSeq" id="WP_121806633.1">
    <property type="nucleotide sequence ID" value="NZ_RDBE01000008.1"/>
</dbReference>
<dbReference type="InterPro" id="IPR051783">
    <property type="entry name" value="NAD(P)-dependent_oxidoreduct"/>
</dbReference>
<dbReference type="OrthoDB" id="9787292at2"/>
<sequence>MRVLLTGGTGLIGSATLQALRDSGHEVIAAVRSDSSAQTVAAGGATPLVGDITDVAWLTEQLRGVDGAVHLAADNRGPAMDEAVTDAVIAAFDGTDKPYVHTGGVWVWGSGSDLSEDDPQNPPAITAWRSGPETKILQSGVKASLVAPGIVYGAGGEGIPRMLVDGPRDESGALTLIGTGEQHWTTVAASDLGELYVLALERSSGGTYIGASGQNPTVRELGEAAADSVVAGSADEARERLGEGFGDALLLDQQASGAKARSELGWEPNARSLVEELRG</sequence>
<reference evidence="2 3" key="1">
    <citation type="submission" date="2018-10" db="EMBL/GenBank/DDBJ databases">
        <title>Marmoricola sp. 4Q3S-7 whole genome shotgun sequence.</title>
        <authorList>
            <person name="Li F."/>
        </authorList>
    </citation>
    <scope>NUCLEOTIDE SEQUENCE [LARGE SCALE GENOMIC DNA]</scope>
    <source>
        <strain evidence="2 3">4Q3S-7</strain>
    </source>
</reference>
<accession>A0A3L8P0X3</accession>
<gene>
    <name evidence="2" type="ORF">D9V37_13095</name>
</gene>
<evidence type="ECO:0000313" key="2">
    <source>
        <dbReference type="EMBL" id="RLV48671.1"/>
    </source>
</evidence>
<evidence type="ECO:0000259" key="1">
    <source>
        <dbReference type="Pfam" id="PF13460"/>
    </source>
</evidence>
<dbReference type="InterPro" id="IPR016040">
    <property type="entry name" value="NAD(P)-bd_dom"/>
</dbReference>